<keyword evidence="8" id="KW-1185">Reference proteome</keyword>
<evidence type="ECO:0000256" key="2">
    <source>
        <dbReference type="ARBA" id="ARBA00003906"/>
    </source>
</evidence>
<feature type="domain" description="Transketolase-like pyrimidine-binding" evidence="6">
    <location>
        <begin position="352"/>
        <end position="528"/>
    </location>
</feature>
<proteinExistence type="predicted"/>
<keyword evidence="5" id="KW-0786">Thiamine pyrophosphate</keyword>
<evidence type="ECO:0000313" key="8">
    <source>
        <dbReference type="Proteomes" id="UP000765802"/>
    </source>
</evidence>
<comment type="caution">
    <text evidence="7">The sequence shown here is derived from an EMBL/GenBank/DDBJ whole genome shotgun (WGS) entry which is preliminary data.</text>
</comment>
<dbReference type="Proteomes" id="UP000765802">
    <property type="component" value="Unassembled WGS sequence"/>
</dbReference>
<dbReference type="CDD" id="cd07036">
    <property type="entry name" value="TPP_PYR_E1-PDHc-beta_like"/>
    <property type="match status" value="1"/>
</dbReference>
<dbReference type="Pfam" id="PF00676">
    <property type="entry name" value="E1_dh"/>
    <property type="match status" value="1"/>
</dbReference>
<dbReference type="PANTHER" id="PTHR42980:SF1">
    <property type="entry name" value="2-OXOISOVALERATE DEHYDROGENASE SUBUNIT BETA, MITOCHONDRIAL"/>
    <property type="match status" value="1"/>
</dbReference>
<gene>
    <name evidence="7" type="ORF">BC349_15690</name>
</gene>
<keyword evidence="4" id="KW-0560">Oxidoreductase</keyword>
<evidence type="ECO:0000256" key="4">
    <source>
        <dbReference type="ARBA" id="ARBA00023002"/>
    </source>
</evidence>
<dbReference type="PANTHER" id="PTHR42980">
    <property type="entry name" value="2-OXOISOVALERATE DEHYDROGENASE SUBUNIT BETA-RELATED"/>
    <property type="match status" value="1"/>
</dbReference>
<dbReference type="InterPro" id="IPR001017">
    <property type="entry name" value="DH_E1"/>
</dbReference>
<comment type="function">
    <text evidence="2">E1 component of the 2-oxoglutarate dehydrogenase (OGDH) complex which catalyzes the decarboxylation of 2-oxoglutarate, the first step in the conversion of 2-oxoglutarate to succinyl-CoA and CO(2).</text>
</comment>
<dbReference type="Pfam" id="PF02779">
    <property type="entry name" value="Transket_pyr"/>
    <property type="match status" value="1"/>
</dbReference>
<evidence type="ECO:0000256" key="3">
    <source>
        <dbReference type="ARBA" id="ARBA00012277"/>
    </source>
</evidence>
<organism evidence="7 8">
    <name type="scientific">Flavihumibacter stibioxidans</name>
    <dbReference type="NCBI Taxonomy" id="1834163"/>
    <lineage>
        <taxon>Bacteria</taxon>
        <taxon>Pseudomonadati</taxon>
        <taxon>Bacteroidota</taxon>
        <taxon>Chitinophagia</taxon>
        <taxon>Chitinophagales</taxon>
        <taxon>Chitinophagaceae</taxon>
        <taxon>Flavihumibacter</taxon>
    </lineage>
</organism>
<dbReference type="SMART" id="SM00861">
    <property type="entry name" value="Transket_pyr"/>
    <property type="match status" value="1"/>
</dbReference>
<dbReference type="SUPFAM" id="SSF52922">
    <property type="entry name" value="TK C-terminal domain-like"/>
    <property type="match status" value="1"/>
</dbReference>
<dbReference type="InterPro" id="IPR029061">
    <property type="entry name" value="THDP-binding"/>
</dbReference>
<dbReference type="RefSeq" id="WP_187257824.1">
    <property type="nucleotide sequence ID" value="NZ_JBHULF010000020.1"/>
</dbReference>
<dbReference type="Gene3D" id="3.40.50.920">
    <property type="match status" value="1"/>
</dbReference>
<dbReference type="SUPFAM" id="SSF52518">
    <property type="entry name" value="Thiamin diphosphate-binding fold (THDP-binding)"/>
    <property type="match status" value="2"/>
</dbReference>
<evidence type="ECO:0000256" key="1">
    <source>
        <dbReference type="ARBA" id="ARBA00001964"/>
    </source>
</evidence>
<dbReference type="EC" id="1.2.4.4" evidence="3"/>
<protein>
    <recommendedName>
        <fullName evidence="3">3-methyl-2-oxobutanoate dehydrogenase (2-methylpropanoyl-transferring)</fullName>
        <ecNumber evidence="3">1.2.4.4</ecNumber>
    </recommendedName>
</protein>
<accession>A0ABR7MD64</accession>
<comment type="cofactor">
    <cofactor evidence="1">
        <name>thiamine diphosphate</name>
        <dbReference type="ChEBI" id="CHEBI:58937"/>
    </cofactor>
</comment>
<dbReference type="Gene3D" id="3.40.50.970">
    <property type="match status" value="2"/>
</dbReference>
<dbReference type="CDD" id="cd02000">
    <property type="entry name" value="TPP_E1_PDC_ADC_BCADC"/>
    <property type="match status" value="1"/>
</dbReference>
<dbReference type="Pfam" id="PF02780">
    <property type="entry name" value="Transketolase_C"/>
    <property type="match status" value="1"/>
</dbReference>
<sequence>MIGKDILLRAYGHMCQVQYMADTYEQHRSVCKYVHSTSRGHEAVQLALAYQLSPADYVSPYYRDESLLLGLGFSPLELMLQLLAKAEDPFTGGREYYSHPNYRGEDKPTIIHQSSATGMQVIPTTGIAQGVKFLEAHQPSKLTCTAEGELPVVVCSLGDASVTEGEVSEAFQFAVLKQLPILYLVQDNRWGISVSAEEARAMDAYEYAGGFPGMGRLRINGSDFEESYRSLGEILQVIRKERRPFLVQASLPLLGHHTSGVRKEFYRTEEDLALHAARDPRPLLRSRLLETGITETSLVEMEKRARAEVDTAFQEAVSAAEPDPATVGDHVFVPTPVLFEQGLREPVGREKIMMVDAALYAIKEIMEQFPEAVLYGQDVGRRLGGVFREAATLAEKFGDHRVFNTAIQEAYIIGSTVGMSAVGLKPIVEVQFADYIYPALNQLVTEISKSCYLSCGRFPVQTLIRVPVGAYGGGGPYHSGSIESTLLSIKGIKVVYPSNAADMKGLMKAAFLDPNPVVMLEHKGLYWSKVPGTESARTAEPSSDYILPLGKAAVVLPAFALRVEEGDSCCVITYGMGVYWAKAAAAALPGQVEVIDLRTLYPLDEALVYESVKRHGKCLVLTEEQQNNSFAEALAGRISKHCFRWLDAPVEVMGALNLPAVPMNMYLESAMLPNAEKVKHCLQQLLSA</sequence>
<reference evidence="7 8" key="1">
    <citation type="submission" date="2016-07" db="EMBL/GenBank/DDBJ databases">
        <title>Genome analysis of Flavihumibacter stibioxidans YS-17.</title>
        <authorList>
            <person name="Shi K."/>
            <person name="Han Y."/>
            <person name="Wang G."/>
        </authorList>
    </citation>
    <scope>NUCLEOTIDE SEQUENCE [LARGE SCALE GENOMIC DNA]</scope>
    <source>
        <strain evidence="7 8">YS-17</strain>
    </source>
</reference>
<dbReference type="InterPro" id="IPR033248">
    <property type="entry name" value="Transketolase_C"/>
</dbReference>
<evidence type="ECO:0000313" key="7">
    <source>
        <dbReference type="EMBL" id="MBC6492503.1"/>
    </source>
</evidence>
<dbReference type="InterPro" id="IPR005475">
    <property type="entry name" value="Transketolase-like_Pyr-bd"/>
</dbReference>
<evidence type="ECO:0000259" key="6">
    <source>
        <dbReference type="SMART" id="SM00861"/>
    </source>
</evidence>
<dbReference type="InterPro" id="IPR009014">
    <property type="entry name" value="Transketo_C/PFOR_II"/>
</dbReference>
<dbReference type="EMBL" id="MBUA01000028">
    <property type="protein sequence ID" value="MBC6492503.1"/>
    <property type="molecule type" value="Genomic_DNA"/>
</dbReference>
<name>A0ABR7MD64_9BACT</name>
<evidence type="ECO:0000256" key="5">
    <source>
        <dbReference type="ARBA" id="ARBA00023052"/>
    </source>
</evidence>